<evidence type="ECO:0000313" key="1">
    <source>
        <dbReference type="EMBL" id="KAF9071478.1"/>
    </source>
</evidence>
<protein>
    <submittedName>
        <fullName evidence="1">Uncharacterized protein</fullName>
    </submittedName>
</protein>
<sequence>MATVSIDVSRVIGDIRETILVIKDERKAAKEKLNNAELLVYKALALHPALEHMHPPTGSMGDMDWYTELGTRWSFGIFQKLGQHRHFKKTALLGNAGSRARIMMLLLWILGNRLAEDQIGRMLSAAVSDGLQAVEPNTEPTNTFADELLHLDSMKQVLIDLRRMIKTKLPLPPDRNPFLGRDYRAKDEDESIPRSELWGYELSEDQRYELDIKRNPVVLLRPLPNKIIIPQTKLTLLLIHWATCNFGLGKKVHSKDEIDSTLFWNADPPKAVYPNLPPYQAHSLPLDEWIHLRFCEVYDVHEWAHDGFMRVLLLNNFSAVLTPEKQRFPSPSDIQDVHGVARWLRQRLNDDICLNMERFILQHAVALWFDNSGVVWSNVTGLTVGPPWHIEEWSAEERGLTVIFTDAVINNRKDENGFPEFDGIYKPESWFNMQLFFQDPARFVPDAADILALPLLRDAANLEIVSESKFRSDECVCGQCRDVYEQMLNNLEWFRIHYFTVTDRALAERNCNALRNSWEPTLTHAEEWYEEVLAHIESPYPVLPELSELPRVGPLILEVADSLDIKIGTNLVPSSLLRFLVVLHITDSENTVPYHDPLPSNALGKVIAVRLIEDREEYLTGGQDPDYAMEYVLCAIGDWMYQLAGSDGLAIIYTDDNFAIEHSLDLLKWRTVVMSDFKPDFPGRFPLRHTEHSERIPVIAASDVEDFNDRIEIVLSDLESDGFPFLSLPQDRTPDVVAALLRVQCLGRTVESVWKPKVRIGHPCDHTQNHQVMMCCSPTAIEVIKLVEPSEKCDISSSVASTEELRTRLGPQTTRKTFEPEWKDALKRRMEEYSSRTAQLVQRSDLLEPNNICIVRCGPVEGPVNAMIILATSLRKHVYMIHRNECWDCALLRMDELQCTLGIALYTKYITRCSQCR</sequence>
<dbReference type="OrthoDB" id="3265206at2759"/>
<dbReference type="AlphaFoldDB" id="A0A9P5UAV6"/>
<gene>
    <name evidence="1" type="ORF">BDP27DRAFT_1322205</name>
</gene>
<comment type="caution">
    <text evidence="1">The sequence shown here is derived from an EMBL/GenBank/DDBJ whole genome shotgun (WGS) entry which is preliminary data.</text>
</comment>
<dbReference type="Proteomes" id="UP000772434">
    <property type="component" value="Unassembled WGS sequence"/>
</dbReference>
<name>A0A9P5UAV6_9AGAR</name>
<evidence type="ECO:0000313" key="2">
    <source>
        <dbReference type="Proteomes" id="UP000772434"/>
    </source>
</evidence>
<organism evidence="1 2">
    <name type="scientific">Rhodocollybia butyracea</name>
    <dbReference type="NCBI Taxonomy" id="206335"/>
    <lineage>
        <taxon>Eukaryota</taxon>
        <taxon>Fungi</taxon>
        <taxon>Dikarya</taxon>
        <taxon>Basidiomycota</taxon>
        <taxon>Agaricomycotina</taxon>
        <taxon>Agaricomycetes</taxon>
        <taxon>Agaricomycetidae</taxon>
        <taxon>Agaricales</taxon>
        <taxon>Marasmiineae</taxon>
        <taxon>Omphalotaceae</taxon>
        <taxon>Rhodocollybia</taxon>
    </lineage>
</organism>
<accession>A0A9P5UAV6</accession>
<proteinExistence type="predicted"/>
<reference evidence="1" key="1">
    <citation type="submission" date="2020-11" db="EMBL/GenBank/DDBJ databases">
        <authorList>
            <consortium name="DOE Joint Genome Institute"/>
            <person name="Ahrendt S."/>
            <person name="Riley R."/>
            <person name="Andreopoulos W."/>
            <person name="Labutti K."/>
            <person name="Pangilinan J."/>
            <person name="Ruiz-Duenas F.J."/>
            <person name="Barrasa J.M."/>
            <person name="Sanchez-Garcia M."/>
            <person name="Camarero S."/>
            <person name="Miyauchi S."/>
            <person name="Serrano A."/>
            <person name="Linde D."/>
            <person name="Babiker R."/>
            <person name="Drula E."/>
            <person name="Ayuso-Fernandez I."/>
            <person name="Pacheco R."/>
            <person name="Padilla G."/>
            <person name="Ferreira P."/>
            <person name="Barriuso J."/>
            <person name="Kellner H."/>
            <person name="Castanera R."/>
            <person name="Alfaro M."/>
            <person name="Ramirez L."/>
            <person name="Pisabarro A.G."/>
            <person name="Kuo A."/>
            <person name="Tritt A."/>
            <person name="Lipzen A."/>
            <person name="He G."/>
            <person name="Yan M."/>
            <person name="Ng V."/>
            <person name="Cullen D."/>
            <person name="Martin F."/>
            <person name="Rosso M.-N."/>
            <person name="Henrissat B."/>
            <person name="Hibbett D."/>
            <person name="Martinez A.T."/>
            <person name="Grigoriev I.V."/>
        </authorList>
    </citation>
    <scope>NUCLEOTIDE SEQUENCE</scope>
    <source>
        <strain evidence="1">AH 40177</strain>
    </source>
</reference>
<dbReference type="EMBL" id="JADNRY010000032">
    <property type="protein sequence ID" value="KAF9071478.1"/>
    <property type="molecule type" value="Genomic_DNA"/>
</dbReference>
<keyword evidence="2" id="KW-1185">Reference proteome</keyword>